<dbReference type="PROSITE" id="PS51833">
    <property type="entry name" value="HDOD"/>
    <property type="match status" value="1"/>
</dbReference>
<evidence type="ECO:0000313" key="3">
    <source>
        <dbReference type="Proteomes" id="UP000242869"/>
    </source>
</evidence>
<dbReference type="OrthoDB" id="9804751at2"/>
<dbReference type="InterPro" id="IPR014408">
    <property type="entry name" value="dGMP_Pdiesterase_EAL/HD-GYP"/>
</dbReference>
<proteinExistence type="predicted"/>
<keyword evidence="3" id="KW-1185">Reference proteome</keyword>
<sequence>MDASYHLGRQPIVNRKGELVAYELLFRSGQQNHAQVTDDFLATAHVIQNAFTQIGLNQVLGHRLGFINVNADLLMSDVLELLPKQQIVLEILETVKITPDLIKRCIELHHQGFQIALDDVIEITPEYKPLLPHIQFIKLDLLAATPAQIGKAIKELERYRIKLLAEKIDSPEQRDNCMKLGFDLFQGYFFAKPIIISGQKPSPSQTALLKLLNLVHSDAETDAIETAFKLAPDLTVNLLKLVNSVACGLNCKIDSVARAVTVLGRKQIERWVQLLMFTQQAGERGSADPLAQTAAIRGRLMELIAKQRFPYNQELPDKAFMVGMFSLLEALFHMPLKELITPLNLSDDVRDALLEHRGPLGQMLAHAADMEGACPAGQGDFPGCAPLLLEAMAWANNLDARPKG</sequence>
<dbReference type="PIRSF" id="PIRSF003180">
    <property type="entry name" value="DiGMPpdiest_YuxH"/>
    <property type="match status" value="1"/>
</dbReference>
<protein>
    <submittedName>
        <fullName evidence="2">EAL and modified HD-GYP domain-containing signal transduction protein</fullName>
    </submittedName>
</protein>
<dbReference type="PANTHER" id="PTHR33525">
    <property type="match status" value="1"/>
</dbReference>
<dbReference type="PANTHER" id="PTHR33525:SF4">
    <property type="entry name" value="CYCLIC DI-GMP PHOSPHODIESTERASE CDGJ"/>
    <property type="match status" value="1"/>
</dbReference>
<dbReference type="InterPro" id="IPR013976">
    <property type="entry name" value="HDOD"/>
</dbReference>
<accession>A0A1I4WLK9</accession>
<dbReference type="SMART" id="SM00052">
    <property type="entry name" value="EAL"/>
    <property type="match status" value="1"/>
</dbReference>
<evidence type="ECO:0000313" key="2">
    <source>
        <dbReference type="EMBL" id="SFN14092.1"/>
    </source>
</evidence>
<dbReference type="RefSeq" id="WP_091191330.1">
    <property type="nucleotide sequence ID" value="NZ_FOVE01000003.1"/>
</dbReference>
<dbReference type="Pfam" id="PF00563">
    <property type="entry name" value="EAL"/>
    <property type="match status" value="1"/>
</dbReference>
<evidence type="ECO:0000259" key="1">
    <source>
        <dbReference type="PROSITE" id="PS51833"/>
    </source>
</evidence>
<dbReference type="Gene3D" id="3.20.20.450">
    <property type="entry name" value="EAL domain"/>
    <property type="match status" value="1"/>
</dbReference>
<reference evidence="3" key="1">
    <citation type="submission" date="2016-10" db="EMBL/GenBank/DDBJ databases">
        <authorList>
            <person name="Varghese N."/>
            <person name="Submissions S."/>
        </authorList>
    </citation>
    <scope>NUCLEOTIDE SEQUENCE [LARGE SCALE GENOMIC DNA]</scope>
    <source>
        <strain evidence="3">DSM 6150</strain>
    </source>
</reference>
<gene>
    <name evidence="2" type="ORF">SAMN05660284_00665</name>
</gene>
<dbReference type="SUPFAM" id="SSF141868">
    <property type="entry name" value="EAL domain-like"/>
    <property type="match status" value="1"/>
</dbReference>
<dbReference type="SUPFAM" id="SSF109604">
    <property type="entry name" value="HD-domain/PDEase-like"/>
    <property type="match status" value="1"/>
</dbReference>
<organism evidence="2 3">
    <name type="scientific">Formivibrio citricus</name>
    <dbReference type="NCBI Taxonomy" id="83765"/>
    <lineage>
        <taxon>Bacteria</taxon>
        <taxon>Pseudomonadati</taxon>
        <taxon>Pseudomonadota</taxon>
        <taxon>Betaproteobacteria</taxon>
        <taxon>Neisseriales</taxon>
        <taxon>Chitinibacteraceae</taxon>
        <taxon>Formivibrio</taxon>
    </lineage>
</organism>
<dbReference type="EMBL" id="FOVE01000003">
    <property type="protein sequence ID" value="SFN14092.1"/>
    <property type="molecule type" value="Genomic_DNA"/>
</dbReference>
<dbReference type="InterPro" id="IPR001633">
    <property type="entry name" value="EAL_dom"/>
</dbReference>
<dbReference type="Gene3D" id="1.10.3210.10">
    <property type="entry name" value="Hypothetical protein af1432"/>
    <property type="match status" value="1"/>
</dbReference>
<feature type="domain" description="HDOD" evidence="1">
    <location>
        <begin position="201"/>
        <end position="398"/>
    </location>
</feature>
<dbReference type="Pfam" id="PF08668">
    <property type="entry name" value="HDOD"/>
    <property type="match status" value="1"/>
</dbReference>
<dbReference type="AlphaFoldDB" id="A0A1I4WLK9"/>
<name>A0A1I4WLK9_9NEIS</name>
<dbReference type="Proteomes" id="UP000242869">
    <property type="component" value="Unassembled WGS sequence"/>
</dbReference>
<dbReference type="InterPro" id="IPR035919">
    <property type="entry name" value="EAL_sf"/>
</dbReference>
<dbReference type="STRING" id="83765.SAMN05660284_00665"/>
<dbReference type="InterPro" id="IPR052340">
    <property type="entry name" value="RNase_Y/CdgJ"/>
</dbReference>